<name>A0A517WKD5_9PLAN</name>
<dbReference type="SUPFAM" id="SSF53098">
    <property type="entry name" value="Ribonuclease H-like"/>
    <property type="match status" value="1"/>
</dbReference>
<proteinExistence type="predicted"/>
<dbReference type="Proteomes" id="UP000320722">
    <property type="component" value="Chromosome"/>
</dbReference>
<organism evidence="1 2">
    <name type="scientific">Gimesia chilikensis</name>
    <dbReference type="NCBI Taxonomy" id="2605989"/>
    <lineage>
        <taxon>Bacteria</taxon>
        <taxon>Pseudomonadati</taxon>
        <taxon>Planctomycetota</taxon>
        <taxon>Planctomycetia</taxon>
        <taxon>Planctomycetales</taxon>
        <taxon>Planctomycetaceae</taxon>
        <taxon>Gimesia</taxon>
    </lineage>
</organism>
<dbReference type="AlphaFoldDB" id="A0A517WKD5"/>
<dbReference type="InterPro" id="IPR012337">
    <property type="entry name" value="RNaseH-like_sf"/>
</dbReference>
<reference evidence="1 2" key="1">
    <citation type="submission" date="2019-02" db="EMBL/GenBank/DDBJ databases">
        <title>Deep-cultivation of Planctomycetes and their phenomic and genomic characterization uncovers novel biology.</title>
        <authorList>
            <person name="Wiegand S."/>
            <person name="Jogler M."/>
            <person name="Boedeker C."/>
            <person name="Pinto D."/>
            <person name="Vollmers J."/>
            <person name="Rivas-Marin E."/>
            <person name="Kohn T."/>
            <person name="Peeters S.H."/>
            <person name="Heuer A."/>
            <person name="Rast P."/>
            <person name="Oberbeckmann S."/>
            <person name="Bunk B."/>
            <person name="Jeske O."/>
            <person name="Meyerdierks A."/>
            <person name="Storesund J.E."/>
            <person name="Kallscheuer N."/>
            <person name="Luecker S."/>
            <person name="Lage O.M."/>
            <person name="Pohl T."/>
            <person name="Merkel B.J."/>
            <person name="Hornburger P."/>
            <person name="Mueller R.-W."/>
            <person name="Bruemmer F."/>
            <person name="Labrenz M."/>
            <person name="Spormann A.M."/>
            <person name="Op den Camp H."/>
            <person name="Overmann J."/>
            <person name="Amann R."/>
            <person name="Jetten M.S.M."/>
            <person name="Mascher T."/>
            <person name="Medema M.H."/>
            <person name="Devos D.P."/>
            <person name="Kaster A.-K."/>
            <person name="Ovreas L."/>
            <person name="Rohde M."/>
            <person name="Galperin M.Y."/>
            <person name="Jogler C."/>
        </authorList>
    </citation>
    <scope>NUCLEOTIDE SEQUENCE [LARGE SCALE GENOMIC DNA]</scope>
    <source>
        <strain evidence="1 2">V6</strain>
    </source>
</reference>
<dbReference type="EMBL" id="CP036347">
    <property type="protein sequence ID" value="QDU05721.1"/>
    <property type="molecule type" value="Genomic_DNA"/>
</dbReference>
<dbReference type="InterPro" id="IPR036397">
    <property type="entry name" value="RNaseH_sf"/>
</dbReference>
<gene>
    <name evidence="1" type="ORF">V6x_54620</name>
</gene>
<protein>
    <recommendedName>
        <fullName evidence="3">Piwi domain-containing protein</fullName>
    </recommendedName>
</protein>
<evidence type="ECO:0000313" key="1">
    <source>
        <dbReference type="EMBL" id="QDU05721.1"/>
    </source>
</evidence>
<accession>A0A517WKD5</accession>
<evidence type="ECO:0008006" key="3">
    <source>
        <dbReference type="Google" id="ProtNLM"/>
    </source>
</evidence>
<evidence type="ECO:0000313" key="2">
    <source>
        <dbReference type="Proteomes" id="UP000320722"/>
    </source>
</evidence>
<dbReference type="RefSeq" id="WP_145044248.1">
    <property type="nucleotide sequence ID" value="NZ_CP036347.1"/>
</dbReference>
<dbReference type="GO" id="GO:0003676">
    <property type="term" value="F:nucleic acid binding"/>
    <property type="evidence" value="ECO:0007669"/>
    <property type="project" value="InterPro"/>
</dbReference>
<sequence length="792" mass="90326">MCHALNCFDILNADKLSASYRLVDVDGPFDESLGDGELAESNLQQLVKKIAFAEHIPVAIVSGGENPVLAIPSEHSLKTSEFNLSPEVATLTPQVDERILEFSNLSGEAERIGLAFLGWHLRGHLRRDRRLWNSNPWINFFRRPINYQHDNRDVDVFRGFGLRLRIVDGRPCVWLKLTHKYVESDWLPDAYDTHSIQQKLRMKHALYHYGHKWFPIQLLGPSGKSICEQRFVPDGETESISVYDWTMREVGRPKAPAWIESLDPDSPAIKYQYPGNQKKRFGAAALCKLMKATNDPRVSRLHRKSIVEPAILLPECSRIIKDHLSKVDYNGTRLNISAKPKRCRRKVFPVPPQEFGQGQTIHVGSDTPSGEIRFQDLGRQRLATLLDPDGGVAISNSLDAQYFIVPSSLDREATEDLQSRFEKTMRKLLHRGFRFERVVYRDPKCGKLKEQVDAIVDAIDKAKVRSGRGVLVLPATAEVDLHNFLKKKLRDRIQFQCLDANKVDDFYGWNISDKGKQYRVRDGMNGRYQSYLRYAAMGVLMVNRQWPWVLAKNTHYNMYIGLDVLHSTAAFTFFSDGGRQCFMHSVDSRQREKLLRKQVRSVIYEQLLSLLQSASSTPRSIVLRRDGRSFGTERRGFREAIQRLIKEGLLADDTIFGVVEVHKSSAEGYRLVDETRDGKYRNPTAGAWTEIDDQEGIVCTTGFPFKFPGTANPLCLRVVEGLLELPNILEDTFGMFQLCWSVPDRCMRLSIDLKLCDDHLRSIAAFADEDEGQFGDSEDEWGELKQAVGWSA</sequence>
<dbReference type="Gene3D" id="3.30.420.10">
    <property type="entry name" value="Ribonuclease H-like superfamily/Ribonuclease H"/>
    <property type="match status" value="1"/>
</dbReference>